<dbReference type="Pfam" id="PF20628">
    <property type="entry name" value="Dyp_perox_C"/>
    <property type="match status" value="1"/>
</dbReference>
<evidence type="ECO:0000256" key="1">
    <source>
        <dbReference type="ARBA" id="ARBA00001970"/>
    </source>
</evidence>
<name>A0A2J6T5N8_9HELO</name>
<dbReference type="InterPro" id="IPR049509">
    <property type="entry name" value="DyP_N"/>
</dbReference>
<dbReference type="SUPFAM" id="SSF54909">
    <property type="entry name" value="Dimeric alpha+beta barrel"/>
    <property type="match status" value="1"/>
</dbReference>
<dbReference type="GO" id="GO:0020037">
    <property type="term" value="F:heme binding"/>
    <property type="evidence" value="ECO:0007669"/>
    <property type="project" value="InterPro"/>
</dbReference>
<evidence type="ECO:0000256" key="4">
    <source>
        <dbReference type="ARBA" id="ARBA00022723"/>
    </source>
</evidence>
<evidence type="ECO:0000256" key="3">
    <source>
        <dbReference type="ARBA" id="ARBA00022617"/>
    </source>
</evidence>
<dbReference type="OrthoDB" id="3207336at2759"/>
<reference evidence="12 13" key="1">
    <citation type="submission" date="2016-04" db="EMBL/GenBank/DDBJ databases">
        <title>A degradative enzymes factory behind the ericoid mycorrhizal symbiosis.</title>
        <authorList>
            <consortium name="DOE Joint Genome Institute"/>
            <person name="Martino E."/>
            <person name="Morin E."/>
            <person name="Grelet G."/>
            <person name="Kuo A."/>
            <person name="Kohler A."/>
            <person name="Daghino S."/>
            <person name="Barry K."/>
            <person name="Choi C."/>
            <person name="Cichocki N."/>
            <person name="Clum A."/>
            <person name="Copeland A."/>
            <person name="Hainaut M."/>
            <person name="Haridas S."/>
            <person name="Labutti K."/>
            <person name="Lindquist E."/>
            <person name="Lipzen A."/>
            <person name="Khouja H.-R."/>
            <person name="Murat C."/>
            <person name="Ohm R."/>
            <person name="Olson A."/>
            <person name="Spatafora J."/>
            <person name="Veneault-Fourrey C."/>
            <person name="Henrissat B."/>
            <person name="Grigoriev I."/>
            <person name="Martin F."/>
            <person name="Perotto S."/>
        </authorList>
    </citation>
    <scope>NUCLEOTIDE SEQUENCE [LARGE SCALE GENOMIC DNA]</scope>
    <source>
        <strain evidence="12 13">E</strain>
    </source>
</reference>
<evidence type="ECO:0000259" key="10">
    <source>
        <dbReference type="Pfam" id="PF20628"/>
    </source>
</evidence>
<keyword evidence="13" id="KW-1185">Reference proteome</keyword>
<dbReference type="GeneID" id="36596733"/>
<dbReference type="GO" id="GO:0046872">
    <property type="term" value="F:metal ion binding"/>
    <property type="evidence" value="ECO:0007669"/>
    <property type="project" value="UniProtKB-KW"/>
</dbReference>
<evidence type="ECO:0000259" key="11">
    <source>
        <dbReference type="Pfam" id="PF21105"/>
    </source>
</evidence>
<feature type="region of interest" description="Disordered" evidence="9">
    <location>
        <begin position="199"/>
        <end position="254"/>
    </location>
</feature>
<evidence type="ECO:0000256" key="8">
    <source>
        <dbReference type="ARBA" id="ARBA00025737"/>
    </source>
</evidence>
<dbReference type="PROSITE" id="PS51404">
    <property type="entry name" value="DYP_PEROXIDASE"/>
    <property type="match status" value="1"/>
</dbReference>
<dbReference type="EMBL" id="KZ613825">
    <property type="protein sequence ID" value="PMD58328.1"/>
    <property type="molecule type" value="Genomic_DNA"/>
</dbReference>
<keyword evidence="7" id="KW-0408">Iron</keyword>
<evidence type="ECO:0000313" key="12">
    <source>
        <dbReference type="EMBL" id="PMD58328.1"/>
    </source>
</evidence>
<dbReference type="PANTHER" id="PTHR30521:SF4">
    <property type="entry name" value="DEFERROCHELATASE"/>
    <property type="match status" value="1"/>
</dbReference>
<dbReference type="Pfam" id="PF21105">
    <property type="entry name" value="DyP_N"/>
    <property type="match status" value="1"/>
</dbReference>
<evidence type="ECO:0000256" key="5">
    <source>
        <dbReference type="ARBA" id="ARBA00022729"/>
    </source>
</evidence>
<dbReference type="RefSeq" id="XP_024735232.1">
    <property type="nucleotide sequence ID" value="XM_024888657.1"/>
</dbReference>
<keyword evidence="3" id="KW-0349">Heme</keyword>
<gene>
    <name evidence="12" type="ORF">K444DRAFT_725919</name>
</gene>
<evidence type="ECO:0000256" key="9">
    <source>
        <dbReference type="SAM" id="MobiDB-lite"/>
    </source>
</evidence>
<keyword evidence="6" id="KW-0560">Oxidoreductase</keyword>
<evidence type="ECO:0000256" key="7">
    <source>
        <dbReference type="ARBA" id="ARBA00023004"/>
    </source>
</evidence>
<dbReference type="InterPro" id="IPR048328">
    <property type="entry name" value="Dyp_perox_C"/>
</dbReference>
<dbReference type="PANTHER" id="PTHR30521">
    <property type="entry name" value="DEFERROCHELATASE/PEROXIDASE"/>
    <property type="match status" value="1"/>
</dbReference>
<dbReference type="GO" id="GO:0004601">
    <property type="term" value="F:peroxidase activity"/>
    <property type="evidence" value="ECO:0007669"/>
    <property type="project" value="UniProtKB-KW"/>
</dbReference>
<keyword evidence="2 12" id="KW-0575">Peroxidase</keyword>
<dbReference type="InterPro" id="IPR011008">
    <property type="entry name" value="Dimeric_a/b-barrel"/>
</dbReference>
<feature type="domain" description="Dyp-type peroxidase C-terminal" evidence="10">
    <location>
        <begin position="278"/>
        <end position="433"/>
    </location>
</feature>
<dbReference type="InParanoid" id="A0A2J6T5N8"/>
<dbReference type="InterPro" id="IPR006314">
    <property type="entry name" value="Dyp_peroxidase"/>
</dbReference>
<keyword evidence="5" id="KW-0732">Signal</keyword>
<accession>A0A2J6T5N8</accession>
<dbReference type="NCBIfam" id="TIGR01413">
    <property type="entry name" value="Dyp_perox_fam"/>
    <property type="match status" value="1"/>
</dbReference>
<proteinExistence type="inferred from homology"/>
<comment type="cofactor">
    <cofactor evidence="1">
        <name>heme b</name>
        <dbReference type="ChEBI" id="CHEBI:60344"/>
    </cofactor>
</comment>
<evidence type="ECO:0000313" key="13">
    <source>
        <dbReference type="Proteomes" id="UP000235371"/>
    </source>
</evidence>
<dbReference type="AlphaFoldDB" id="A0A2J6T5N8"/>
<dbReference type="STRING" id="1095630.A0A2J6T5N8"/>
<protein>
    <submittedName>
        <fullName evidence="12">Dyp-type peroxidase</fullName>
    </submittedName>
</protein>
<keyword evidence="4" id="KW-0479">Metal-binding</keyword>
<dbReference type="Proteomes" id="UP000235371">
    <property type="component" value="Unassembled WGS sequence"/>
</dbReference>
<sequence length="507" mass="57186">MPPKPSIAGKLDNIQGDIWSKGFPKYYETYYFFSIKTPLLNEKNLFSQCLKNLSTQSPRLISTLRMVREDHNRISTRRKEEAIKQGIPEKRVVLPEIPMSNALIAFTIKGLQAIQAGLQDDTSLRLTDVAATDPAFFAGMTPKEVTALLKDPDQDTWDPLFRSTEIHGMLKIGGSSKGKVEEHLKNIKGVLKHGTAIDDVFQDSPSTPTDSRVDGWTRPNDRGKEHFGFEDGISQPLMNGIDEQEPGTNANTDVNMYTDPRLLIVTGDTKRESSIPRPPWMENGSFLVFRKLEQNVKAFEDLTEQWEKKGCESKEHMGAKLMGRWKSGAPLAVVNFYTEDSKDPDKAKEMNNFIYENEVCPVSAHIRKTNLREDLTENDKDPRALRTKIIRNGIPYGTDYKGNENNTKLTRGLLFACYQAHIEDGFQNMQVNWSNDSTFRTGHPGQDPIIGQVAQKSRGVNGDLETFFNDKFGVRQSVKFQQLVTMKGGEYFFVPSIPAMSDDLGMT</sequence>
<comment type="similarity">
    <text evidence="8">Belongs to the DyP-type peroxidase family.</text>
</comment>
<feature type="compositionally biased region" description="Basic and acidic residues" evidence="9">
    <location>
        <begin position="211"/>
        <end position="229"/>
    </location>
</feature>
<organism evidence="12 13">
    <name type="scientific">Hyaloscypha bicolor E</name>
    <dbReference type="NCBI Taxonomy" id="1095630"/>
    <lineage>
        <taxon>Eukaryota</taxon>
        <taxon>Fungi</taxon>
        <taxon>Dikarya</taxon>
        <taxon>Ascomycota</taxon>
        <taxon>Pezizomycotina</taxon>
        <taxon>Leotiomycetes</taxon>
        <taxon>Helotiales</taxon>
        <taxon>Hyaloscyphaceae</taxon>
        <taxon>Hyaloscypha</taxon>
        <taxon>Hyaloscypha bicolor</taxon>
    </lineage>
</organism>
<evidence type="ECO:0000256" key="2">
    <source>
        <dbReference type="ARBA" id="ARBA00022559"/>
    </source>
</evidence>
<evidence type="ECO:0000256" key="6">
    <source>
        <dbReference type="ARBA" id="ARBA00023002"/>
    </source>
</evidence>
<dbReference type="GO" id="GO:0005829">
    <property type="term" value="C:cytosol"/>
    <property type="evidence" value="ECO:0007669"/>
    <property type="project" value="TreeGrafter"/>
</dbReference>
<feature type="domain" description="DyP dimeric alpha+beta barrel" evidence="11">
    <location>
        <begin position="13"/>
        <end position="192"/>
    </location>
</feature>